<dbReference type="Gene3D" id="3.90.1340.10">
    <property type="entry name" value="Phage tail collar domain"/>
    <property type="match status" value="1"/>
</dbReference>
<keyword evidence="3" id="KW-1185">Reference proteome</keyword>
<feature type="domain" description="Phage tail collar" evidence="1">
    <location>
        <begin position="10"/>
        <end position="66"/>
    </location>
</feature>
<evidence type="ECO:0000259" key="1">
    <source>
        <dbReference type="Pfam" id="PF07484"/>
    </source>
</evidence>
<evidence type="ECO:0000313" key="2">
    <source>
        <dbReference type="EMBL" id="AMP99580.1"/>
    </source>
</evidence>
<sequence length="186" mass="19101">MSVSVEPFVGEIGLVGFNFPPRGWAICNGQLLSISSNTALFSLLGTTYGGDGRVTFGLPNLQGSTPIGFGQGPGLSNRVLGEIAGTTSVTILQNEMPAHTHALGAGLKTGAPPTTANAVASLPATATGTDLLYADTASSTAYMAPLAVNLDTQTSILGGNQPHNNMQPYLTVLIVIAFQGIFPQRQ</sequence>
<dbReference type="OrthoDB" id="9810174at2"/>
<protein>
    <submittedName>
        <fullName evidence="2">Tail collar protein</fullName>
    </submittedName>
</protein>
<dbReference type="SUPFAM" id="SSF88874">
    <property type="entry name" value="Receptor-binding domain of short tail fibre protein gp12"/>
    <property type="match status" value="1"/>
</dbReference>
<dbReference type="Proteomes" id="UP000071561">
    <property type="component" value="Chromosome"/>
</dbReference>
<organism evidence="2 3">
    <name type="scientific">Pedobacter cryoconitis</name>
    <dbReference type="NCBI Taxonomy" id="188932"/>
    <lineage>
        <taxon>Bacteria</taxon>
        <taxon>Pseudomonadati</taxon>
        <taxon>Bacteroidota</taxon>
        <taxon>Sphingobacteriia</taxon>
        <taxon>Sphingobacteriales</taxon>
        <taxon>Sphingobacteriaceae</taxon>
        <taxon>Pedobacter</taxon>
    </lineage>
</organism>
<gene>
    <name evidence="2" type="ORF">AY601_2695</name>
</gene>
<dbReference type="RefSeq" id="WP_068401874.1">
    <property type="nucleotide sequence ID" value="NZ_CP014504.1"/>
</dbReference>
<dbReference type="PATRIC" id="fig|188932.3.peg.2807"/>
<accession>A0A127VEF4</accession>
<name>A0A127VEF4_9SPHI</name>
<dbReference type="AlphaFoldDB" id="A0A127VEF4"/>
<dbReference type="EMBL" id="CP014504">
    <property type="protein sequence ID" value="AMP99580.1"/>
    <property type="molecule type" value="Genomic_DNA"/>
</dbReference>
<reference evidence="2 3" key="1">
    <citation type="submission" date="2016-03" db="EMBL/GenBank/DDBJ databases">
        <title>Complete genome sequence of Pedobacter cryoconitis PAMC 27485.</title>
        <authorList>
            <person name="Lee J."/>
            <person name="Kim O.-S."/>
        </authorList>
    </citation>
    <scope>NUCLEOTIDE SEQUENCE [LARGE SCALE GENOMIC DNA]</scope>
    <source>
        <strain evidence="2 3">PAMC 27485</strain>
    </source>
</reference>
<dbReference type="InterPro" id="IPR011083">
    <property type="entry name" value="Phage_tail_collar_dom"/>
</dbReference>
<dbReference type="KEGG" id="pcm:AY601_2695"/>
<proteinExistence type="predicted"/>
<evidence type="ECO:0000313" key="3">
    <source>
        <dbReference type="Proteomes" id="UP000071561"/>
    </source>
</evidence>
<dbReference type="Pfam" id="PF07484">
    <property type="entry name" value="Collar"/>
    <property type="match status" value="1"/>
</dbReference>
<dbReference type="InterPro" id="IPR037053">
    <property type="entry name" value="Phage_tail_collar_dom_sf"/>
</dbReference>